<organism evidence="2 3">
    <name type="scientific">Mesobacillus boroniphilus</name>
    <dbReference type="NCBI Taxonomy" id="308892"/>
    <lineage>
        <taxon>Bacteria</taxon>
        <taxon>Bacillati</taxon>
        <taxon>Bacillota</taxon>
        <taxon>Bacilli</taxon>
        <taxon>Bacillales</taxon>
        <taxon>Bacillaceae</taxon>
        <taxon>Mesobacillus</taxon>
    </lineage>
</organism>
<dbReference type="InterPro" id="IPR002934">
    <property type="entry name" value="Polymerase_NTP_transf_dom"/>
</dbReference>
<name>A0A944CJF8_9BACI</name>
<gene>
    <name evidence="2" type="ORF">DYI25_07375</name>
</gene>
<dbReference type="GO" id="GO:0016779">
    <property type="term" value="F:nucleotidyltransferase activity"/>
    <property type="evidence" value="ECO:0007669"/>
    <property type="project" value="InterPro"/>
</dbReference>
<sequence>MDMPAKLSAFETAKKFVEESFPDCDAALLAGSVARGEATVTSDLDIVIFDKNLPSAYRESLIAHGWPIEVFVHNLQSYKLFFESDIKRARPSLPRMVAEGMVIRKNEFLPEVIDEAKRIIRKGPEEWTKKEIEFKRYFITDTLDDFIGSNNKGEGIFIAGTLAEQLQEFVLRTNKRWVGKSKWVVRELNHYDPIFTEKFVEAFSQYYQTGKKQMVIEIADLVLKPYGGRLFEGFSVK</sequence>
<evidence type="ECO:0000259" key="1">
    <source>
        <dbReference type="Pfam" id="PF01909"/>
    </source>
</evidence>
<accession>A0A944CJF8</accession>
<dbReference type="Pfam" id="PF01909">
    <property type="entry name" value="NTP_transf_2"/>
    <property type="match status" value="1"/>
</dbReference>
<proteinExistence type="predicted"/>
<protein>
    <submittedName>
        <fullName evidence="2">Nucleotidyltransferase domain-containing protein</fullName>
    </submittedName>
</protein>
<dbReference type="InterPro" id="IPR043519">
    <property type="entry name" value="NT_sf"/>
</dbReference>
<evidence type="ECO:0000313" key="2">
    <source>
        <dbReference type="EMBL" id="MBS8264254.1"/>
    </source>
</evidence>
<dbReference type="AlphaFoldDB" id="A0A944CJF8"/>
<reference evidence="2 3" key="1">
    <citation type="journal article" date="2021" name="Microorganisms">
        <title>Bacterial Dimethylsulfoniopropionate Biosynthesis in the East China Sea.</title>
        <authorList>
            <person name="Liu J."/>
            <person name="Zhang Y."/>
            <person name="Liu J."/>
            <person name="Zhong H."/>
            <person name="Williams B.T."/>
            <person name="Zheng Y."/>
            <person name="Curson A.R.J."/>
            <person name="Sun C."/>
            <person name="Sun H."/>
            <person name="Song D."/>
            <person name="Wagner Mackenzie B."/>
            <person name="Bermejo Martinez A."/>
            <person name="Todd J.D."/>
            <person name="Zhang X.H."/>
        </authorList>
    </citation>
    <scope>NUCLEOTIDE SEQUENCE [LARGE SCALE GENOMIC DNA]</scope>
    <source>
        <strain evidence="2 3">ESS08</strain>
    </source>
</reference>
<dbReference type="Gene3D" id="3.30.460.10">
    <property type="entry name" value="Beta Polymerase, domain 2"/>
    <property type="match status" value="1"/>
</dbReference>
<dbReference type="CDD" id="cd05403">
    <property type="entry name" value="NT_KNTase_like"/>
    <property type="match status" value="1"/>
</dbReference>
<dbReference type="RefSeq" id="WP_213367760.1">
    <property type="nucleotide sequence ID" value="NZ_QTKX01000001.1"/>
</dbReference>
<dbReference type="EMBL" id="QTKX01000001">
    <property type="protein sequence ID" value="MBS8264254.1"/>
    <property type="molecule type" value="Genomic_DNA"/>
</dbReference>
<keyword evidence="3" id="KW-1185">Reference proteome</keyword>
<dbReference type="SUPFAM" id="SSF81301">
    <property type="entry name" value="Nucleotidyltransferase"/>
    <property type="match status" value="1"/>
</dbReference>
<feature type="domain" description="Polymerase nucleotidyl transferase" evidence="1">
    <location>
        <begin position="13"/>
        <end position="56"/>
    </location>
</feature>
<dbReference type="Proteomes" id="UP000761411">
    <property type="component" value="Unassembled WGS sequence"/>
</dbReference>
<evidence type="ECO:0000313" key="3">
    <source>
        <dbReference type="Proteomes" id="UP000761411"/>
    </source>
</evidence>
<comment type="caution">
    <text evidence="2">The sequence shown here is derived from an EMBL/GenBank/DDBJ whole genome shotgun (WGS) entry which is preliminary data.</text>
</comment>